<dbReference type="Proteomes" id="UP000243799">
    <property type="component" value="Unassembled WGS sequence"/>
</dbReference>
<evidence type="ECO:0000256" key="1">
    <source>
        <dbReference type="SAM" id="MobiDB-lite"/>
    </source>
</evidence>
<protein>
    <submittedName>
        <fullName evidence="4">Phospholipid/cholesterol/gamma-HCH transport system substrate-binding protein</fullName>
    </submittedName>
</protein>
<dbReference type="InterPro" id="IPR003399">
    <property type="entry name" value="Mce/MlaD"/>
</dbReference>
<dbReference type="PANTHER" id="PTHR33371:SF16">
    <property type="entry name" value="MCE-FAMILY PROTEIN MCE3F"/>
    <property type="match status" value="1"/>
</dbReference>
<evidence type="ECO:0000313" key="5">
    <source>
        <dbReference type="Proteomes" id="UP000243799"/>
    </source>
</evidence>
<organism evidence="4 5">
    <name type="scientific">Amycolatopsis marina</name>
    <dbReference type="NCBI Taxonomy" id="490629"/>
    <lineage>
        <taxon>Bacteria</taxon>
        <taxon>Bacillati</taxon>
        <taxon>Actinomycetota</taxon>
        <taxon>Actinomycetes</taxon>
        <taxon>Pseudonocardiales</taxon>
        <taxon>Pseudonocardiaceae</taxon>
        <taxon>Amycolatopsis</taxon>
    </lineage>
</organism>
<dbReference type="InterPro" id="IPR005693">
    <property type="entry name" value="Mce"/>
</dbReference>
<dbReference type="InterPro" id="IPR052336">
    <property type="entry name" value="MlaD_Phospholipid_Transporter"/>
</dbReference>
<evidence type="ECO:0000259" key="2">
    <source>
        <dbReference type="Pfam" id="PF02470"/>
    </source>
</evidence>
<dbReference type="Pfam" id="PF11887">
    <property type="entry name" value="Mce4_CUP1"/>
    <property type="match status" value="1"/>
</dbReference>
<dbReference type="AlphaFoldDB" id="A0A1I1CR45"/>
<dbReference type="NCBIfam" id="TIGR00996">
    <property type="entry name" value="Mtu_fam_mce"/>
    <property type="match status" value="1"/>
</dbReference>
<reference evidence="5" key="1">
    <citation type="submission" date="2016-10" db="EMBL/GenBank/DDBJ databases">
        <authorList>
            <person name="Varghese N."/>
            <person name="Submissions S."/>
        </authorList>
    </citation>
    <scope>NUCLEOTIDE SEQUENCE [LARGE SCALE GENOMIC DNA]</scope>
    <source>
        <strain evidence="5">CGMCC 4.3568</strain>
    </source>
</reference>
<name>A0A1I1CR45_9PSEU</name>
<dbReference type="GO" id="GO:0005576">
    <property type="term" value="C:extracellular region"/>
    <property type="evidence" value="ECO:0007669"/>
    <property type="project" value="TreeGrafter"/>
</dbReference>
<dbReference type="STRING" id="490629.SAMN05216266_1329"/>
<dbReference type="Pfam" id="PF02470">
    <property type="entry name" value="MlaD"/>
    <property type="match status" value="1"/>
</dbReference>
<sequence length="370" mass="38943">MLTRLVRLQVTIFVVIALLGVSYVGAKYVGLHKMLWDSGYTVTARFATSGGMFTNSEVTYRGVTVGRVGELRLTEAGMEADLDIDPSAPEIPADLTAVVASRSAAGEQYVDLRPRQAAGPMLTEGSVIEQADTDVPLSVDAVLGNLDLFVESVPKESLRIVVDELYEATSGAGPNLEVLLDSGIDFIETATEHIPDVTSLVTDADTVLTTQVEQSDAIRSFARNAALLAAQLKKSDSDIRELIPAVAPAAREVTQLVRQSGPNLGVLMANLLSTSTVLEVRQRGLEQLLVMTPQAIAAGSSVVRADGAHFGLALTFSDPPPCTSGYGSTPYRNGLDTSGGGPLNTAAHCSLPKGDITGVRGSRNAPRPGR</sequence>
<evidence type="ECO:0000259" key="3">
    <source>
        <dbReference type="Pfam" id="PF11887"/>
    </source>
</evidence>
<dbReference type="RefSeq" id="WP_091679247.1">
    <property type="nucleotide sequence ID" value="NZ_FOKG01000032.1"/>
</dbReference>
<gene>
    <name evidence="4" type="ORF">SAMN05216266_1329</name>
</gene>
<dbReference type="PANTHER" id="PTHR33371">
    <property type="entry name" value="INTERMEMBRANE PHOSPHOLIPID TRANSPORT SYSTEM BINDING PROTEIN MLAD-RELATED"/>
    <property type="match status" value="1"/>
</dbReference>
<feature type="region of interest" description="Disordered" evidence="1">
    <location>
        <begin position="333"/>
        <end position="370"/>
    </location>
</feature>
<evidence type="ECO:0000313" key="4">
    <source>
        <dbReference type="EMBL" id="SFB62903.1"/>
    </source>
</evidence>
<feature type="domain" description="Mce/MlaD" evidence="2">
    <location>
        <begin position="39"/>
        <end position="114"/>
    </location>
</feature>
<dbReference type="EMBL" id="FOKG01000032">
    <property type="protein sequence ID" value="SFB62903.1"/>
    <property type="molecule type" value="Genomic_DNA"/>
</dbReference>
<feature type="domain" description="Mammalian cell entry C-terminal" evidence="3">
    <location>
        <begin position="121"/>
        <end position="289"/>
    </location>
</feature>
<proteinExistence type="predicted"/>
<dbReference type="OrthoDB" id="4741753at2"/>
<accession>A0A1I1CR45</accession>
<keyword evidence="5" id="KW-1185">Reference proteome</keyword>
<dbReference type="InterPro" id="IPR024516">
    <property type="entry name" value="Mce_C"/>
</dbReference>